<accession>A0ABR4RIM8</accession>
<dbReference type="InterPro" id="IPR036942">
    <property type="entry name" value="Beta-barrel_TonB_sf"/>
</dbReference>
<evidence type="ECO:0000256" key="11">
    <source>
        <dbReference type="SAM" id="SignalP"/>
    </source>
</evidence>
<keyword evidence="6 11" id="KW-0732">Signal</keyword>
<keyword evidence="14" id="KW-1185">Reference proteome</keyword>
<dbReference type="Gene3D" id="2.170.130.10">
    <property type="entry name" value="TonB-dependent receptor, plug domain"/>
    <property type="match status" value="1"/>
</dbReference>
<keyword evidence="8 13" id="KW-0675">Receptor</keyword>
<dbReference type="PROSITE" id="PS52016">
    <property type="entry name" value="TONB_DEPENDENT_REC_3"/>
    <property type="match status" value="1"/>
</dbReference>
<comment type="caution">
    <text evidence="13">The sequence shown here is derived from an EMBL/GenBank/DDBJ whole genome shotgun (WGS) entry which is preliminary data.</text>
</comment>
<keyword evidence="4 10" id="KW-1134">Transmembrane beta strand</keyword>
<feature type="chain" id="PRO_5047169119" evidence="11">
    <location>
        <begin position="25"/>
        <end position="263"/>
    </location>
</feature>
<keyword evidence="3 10" id="KW-0813">Transport</keyword>
<dbReference type="EMBL" id="JGWH01000042">
    <property type="protein sequence ID" value="KCV37044.1"/>
    <property type="molecule type" value="Genomic_DNA"/>
</dbReference>
<evidence type="ECO:0000256" key="7">
    <source>
        <dbReference type="ARBA" id="ARBA00023136"/>
    </source>
</evidence>
<evidence type="ECO:0000313" key="14">
    <source>
        <dbReference type="Proteomes" id="UP000025756"/>
    </source>
</evidence>
<dbReference type="Proteomes" id="UP000025756">
    <property type="component" value="Unassembled WGS sequence"/>
</dbReference>
<dbReference type="InterPro" id="IPR037066">
    <property type="entry name" value="Plug_dom_sf"/>
</dbReference>
<feature type="signal peptide" evidence="11">
    <location>
        <begin position="1"/>
        <end position="24"/>
    </location>
</feature>
<keyword evidence="7 10" id="KW-0472">Membrane</keyword>
<evidence type="ECO:0000259" key="12">
    <source>
        <dbReference type="Pfam" id="PF07715"/>
    </source>
</evidence>
<dbReference type="Gene3D" id="2.40.170.20">
    <property type="entry name" value="TonB-dependent receptor, beta-barrel domain"/>
    <property type="match status" value="1"/>
</dbReference>
<gene>
    <name evidence="13" type="ORF">L490_5150</name>
</gene>
<dbReference type="InterPro" id="IPR012910">
    <property type="entry name" value="Plug_dom"/>
</dbReference>
<feature type="non-terminal residue" evidence="13">
    <location>
        <position position="263"/>
    </location>
</feature>
<dbReference type="PANTHER" id="PTHR30069">
    <property type="entry name" value="TONB-DEPENDENT OUTER MEMBRANE RECEPTOR"/>
    <property type="match status" value="1"/>
</dbReference>
<sequence length="263" mass="27826">MKYVSLAGLAAALLALPAPATAQARPAPYELDSILVEGEAPAQASTFTETTDDFARNNVHDARDLLREHTGVSVVEAGRAGGNGFAIRGVEGNRVAITVDGVAQADNILPAVYAGYGYFNGNRNDVELEHMREVTVHKGAHSFEAGSGAIGGAVQYRTKDLDDFVAVGRDVGAFLKSGYASRNREWLAVAGAGVRLGKGGFLLQHTRRRGHETRAYGDGADVTGPARGLADPARRRAQGWLAKLRLCNDGPHCASLGYEGRDL</sequence>
<evidence type="ECO:0000256" key="4">
    <source>
        <dbReference type="ARBA" id="ARBA00022452"/>
    </source>
</evidence>
<protein>
    <submittedName>
        <fullName evidence="13">TonB-dependent receptor plug domain protein</fullName>
    </submittedName>
</protein>
<evidence type="ECO:0000256" key="1">
    <source>
        <dbReference type="ARBA" id="ARBA00004571"/>
    </source>
</evidence>
<comment type="subcellular location">
    <subcellularLocation>
        <location evidence="1 10">Cell outer membrane</location>
        <topology evidence="1 10">Multi-pass membrane protein</topology>
    </subcellularLocation>
</comment>
<comment type="similarity">
    <text evidence="2 10">Belongs to the TonB-dependent receptor family.</text>
</comment>
<evidence type="ECO:0000256" key="2">
    <source>
        <dbReference type="ARBA" id="ARBA00009810"/>
    </source>
</evidence>
<reference evidence="13 14" key="1">
    <citation type="submission" date="2014-03" db="EMBL/GenBank/DDBJ databases">
        <title>Genome sequence of Bordetella bronchiseptica.</title>
        <authorList>
            <person name="Harvill E."/>
            <person name="Goodfield L.L."/>
            <person name="Ivanov Y.V."/>
            <person name="Meyer J.A."/>
            <person name="Muse S.J."/>
            <person name="Jacobs N."/>
            <person name="Bendor L."/>
            <person name="Smallridge W.E."/>
            <person name="Brinkac L.M."/>
            <person name="Sanka R."/>
            <person name="Kim M."/>
            <person name="Losada L."/>
        </authorList>
    </citation>
    <scope>NUCLEOTIDE SEQUENCE [LARGE SCALE GENOMIC DNA]</scope>
    <source>
        <strain evidence="13 14">00-P-2796</strain>
    </source>
</reference>
<dbReference type="SUPFAM" id="SSF56935">
    <property type="entry name" value="Porins"/>
    <property type="match status" value="1"/>
</dbReference>
<name>A0ABR4RIM8_BORBO</name>
<feature type="domain" description="TonB-dependent receptor plug" evidence="12">
    <location>
        <begin position="48"/>
        <end position="153"/>
    </location>
</feature>
<evidence type="ECO:0000313" key="13">
    <source>
        <dbReference type="EMBL" id="KCV37044.1"/>
    </source>
</evidence>
<dbReference type="Pfam" id="PF07715">
    <property type="entry name" value="Plug"/>
    <property type="match status" value="1"/>
</dbReference>
<evidence type="ECO:0000256" key="5">
    <source>
        <dbReference type="ARBA" id="ARBA00022692"/>
    </source>
</evidence>
<dbReference type="InterPro" id="IPR039426">
    <property type="entry name" value="TonB-dep_rcpt-like"/>
</dbReference>
<dbReference type="RefSeq" id="WP_152546212.1">
    <property type="nucleotide sequence ID" value="NZ_JGWH01000042.1"/>
</dbReference>
<dbReference type="PANTHER" id="PTHR30069:SF29">
    <property type="entry name" value="HEMOGLOBIN AND HEMOGLOBIN-HAPTOGLOBIN-BINDING PROTEIN 1-RELATED"/>
    <property type="match status" value="1"/>
</dbReference>
<keyword evidence="5 10" id="KW-0812">Transmembrane</keyword>
<evidence type="ECO:0000256" key="8">
    <source>
        <dbReference type="ARBA" id="ARBA00023170"/>
    </source>
</evidence>
<evidence type="ECO:0000256" key="3">
    <source>
        <dbReference type="ARBA" id="ARBA00022448"/>
    </source>
</evidence>
<evidence type="ECO:0000256" key="10">
    <source>
        <dbReference type="PROSITE-ProRule" id="PRU01360"/>
    </source>
</evidence>
<keyword evidence="9 10" id="KW-0998">Cell outer membrane</keyword>
<evidence type="ECO:0000256" key="6">
    <source>
        <dbReference type="ARBA" id="ARBA00022729"/>
    </source>
</evidence>
<organism evidence="13 14">
    <name type="scientific">Bordetella bronchiseptica 00-P-2796</name>
    <dbReference type="NCBI Taxonomy" id="1331199"/>
    <lineage>
        <taxon>Bacteria</taxon>
        <taxon>Pseudomonadati</taxon>
        <taxon>Pseudomonadota</taxon>
        <taxon>Betaproteobacteria</taxon>
        <taxon>Burkholderiales</taxon>
        <taxon>Alcaligenaceae</taxon>
        <taxon>Bordetella</taxon>
    </lineage>
</organism>
<evidence type="ECO:0000256" key="9">
    <source>
        <dbReference type="ARBA" id="ARBA00023237"/>
    </source>
</evidence>
<proteinExistence type="inferred from homology"/>